<protein>
    <submittedName>
        <fullName evidence="1">Uncharacterized protein</fullName>
    </submittedName>
</protein>
<comment type="caution">
    <text evidence="1">The sequence shown here is derived from an EMBL/GenBank/DDBJ whole genome shotgun (WGS) entry which is preliminary data.</text>
</comment>
<proteinExistence type="predicted"/>
<organism evidence="1 2">
    <name type="scientific">Rubroshorea leprosula</name>
    <dbReference type="NCBI Taxonomy" id="152421"/>
    <lineage>
        <taxon>Eukaryota</taxon>
        <taxon>Viridiplantae</taxon>
        <taxon>Streptophyta</taxon>
        <taxon>Embryophyta</taxon>
        <taxon>Tracheophyta</taxon>
        <taxon>Spermatophyta</taxon>
        <taxon>Magnoliopsida</taxon>
        <taxon>eudicotyledons</taxon>
        <taxon>Gunneridae</taxon>
        <taxon>Pentapetalae</taxon>
        <taxon>rosids</taxon>
        <taxon>malvids</taxon>
        <taxon>Malvales</taxon>
        <taxon>Dipterocarpaceae</taxon>
        <taxon>Rubroshorea</taxon>
    </lineage>
</organism>
<evidence type="ECO:0000313" key="2">
    <source>
        <dbReference type="Proteomes" id="UP001054252"/>
    </source>
</evidence>
<sequence length="55" mass="6089">MTLVKESDGQMPIPIKVNGTHSPRQTLLKFKLSATWKHVAESAFHVAESPSATWV</sequence>
<reference evidence="1 2" key="1">
    <citation type="journal article" date="2021" name="Commun. Biol.">
        <title>The genome of Shorea leprosula (Dipterocarpaceae) highlights the ecological relevance of drought in aseasonal tropical rainforests.</title>
        <authorList>
            <person name="Ng K.K.S."/>
            <person name="Kobayashi M.J."/>
            <person name="Fawcett J.A."/>
            <person name="Hatakeyama M."/>
            <person name="Paape T."/>
            <person name="Ng C.H."/>
            <person name="Ang C.C."/>
            <person name="Tnah L.H."/>
            <person name="Lee C.T."/>
            <person name="Nishiyama T."/>
            <person name="Sese J."/>
            <person name="O'Brien M.J."/>
            <person name="Copetti D."/>
            <person name="Mohd Noor M.I."/>
            <person name="Ong R.C."/>
            <person name="Putra M."/>
            <person name="Sireger I.Z."/>
            <person name="Indrioko S."/>
            <person name="Kosugi Y."/>
            <person name="Izuno A."/>
            <person name="Isagi Y."/>
            <person name="Lee S.L."/>
            <person name="Shimizu K.K."/>
        </authorList>
    </citation>
    <scope>NUCLEOTIDE SEQUENCE [LARGE SCALE GENOMIC DNA]</scope>
    <source>
        <strain evidence="1">214</strain>
    </source>
</reference>
<accession>A0AAV5JU15</accession>
<evidence type="ECO:0000313" key="1">
    <source>
        <dbReference type="EMBL" id="GKV16191.1"/>
    </source>
</evidence>
<gene>
    <name evidence="1" type="ORF">SLEP1_g26872</name>
</gene>
<name>A0AAV5JU15_9ROSI</name>
<dbReference type="EMBL" id="BPVZ01000045">
    <property type="protein sequence ID" value="GKV16191.1"/>
    <property type="molecule type" value="Genomic_DNA"/>
</dbReference>
<dbReference type="AlphaFoldDB" id="A0AAV5JU15"/>
<dbReference type="Proteomes" id="UP001054252">
    <property type="component" value="Unassembled WGS sequence"/>
</dbReference>
<keyword evidence="2" id="KW-1185">Reference proteome</keyword>